<dbReference type="AlphaFoldDB" id="A0A3P7IVY7"/>
<gene>
    <name evidence="2" type="ORF">SVUK_LOCUS12119</name>
</gene>
<evidence type="ECO:0000313" key="2">
    <source>
        <dbReference type="EMBL" id="VDM77121.1"/>
    </source>
</evidence>
<dbReference type="EMBL" id="UYYB01098473">
    <property type="protein sequence ID" value="VDM77121.1"/>
    <property type="molecule type" value="Genomic_DNA"/>
</dbReference>
<keyword evidence="3" id="KW-1185">Reference proteome</keyword>
<reference evidence="2 3" key="1">
    <citation type="submission" date="2018-11" db="EMBL/GenBank/DDBJ databases">
        <authorList>
            <consortium name="Pathogen Informatics"/>
        </authorList>
    </citation>
    <scope>NUCLEOTIDE SEQUENCE [LARGE SCALE GENOMIC DNA]</scope>
</reference>
<feature type="compositionally biased region" description="Basic and acidic residues" evidence="1">
    <location>
        <begin position="79"/>
        <end position="105"/>
    </location>
</feature>
<protein>
    <submittedName>
        <fullName evidence="2">Uncharacterized protein</fullName>
    </submittedName>
</protein>
<proteinExistence type="predicted"/>
<name>A0A3P7IVY7_STRVU</name>
<feature type="compositionally biased region" description="Basic residues" evidence="1">
    <location>
        <begin position="159"/>
        <end position="172"/>
    </location>
</feature>
<dbReference type="OrthoDB" id="10632458at2759"/>
<accession>A0A3P7IVY7</accession>
<dbReference type="Proteomes" id="UP000270094">
    <property type="component" value="Unassembled WGS sequence"/>
</dbReference>
<evidence type="ECO:0000256" key="1">
    <source>
        <dbReference type="SAM" id="MobiDB-lite"/>
    </source>
</evidence>
<feature type="region of interest" description="Disordered" evidence="1">
    <location>
        <begin position="63"/>
        <end position="116"/>
    </location>
</feature>
<evidence type="ECO:0000313" key="3">
    <source>
        <dbReference type="Proteomes" id="UP000270094"/>
    </source>
</evidence>
<organism evidence="2 3">
    <name type="scientific">Strongylus vulgaris</name>
    <name type="common">Blood worm</name>
    <dbReference type="NCBI Taxonomy" id="40348"/>
    <lineage>
        <taxon>Eukaryota</taxon>
        <taxon>Metazoa</taxon>
        <taxon>Ecdysozoa</taxon>
        <taxon>Nematoda</taxon>
        <taxon>Chromadorea</taxon>
        <taxon>Rhabditida</taxon>
        <taxon>Rhabditina</taxon>
        <taxon>Rhabditomorpha</taxon>
        <taxon>Strongyloidea</taxon>
        <taxon>Strongylidae</taxon>
        <taxon>Strongylus</taxon>
    </lineage>
</organism>
<sequence>MPKLYGRTVKYTYEYDPSGNLTPNVKISCGNFVHGNANANFFGRQAQGVKSLKRNKIVDTERLRPYASYSSEQSESDEDRPSSPREDSSPERDDSHHIRYTERKHVPGTRYFHREGPSPEIEDLMDDISSFMYQQARDILSSEFPEFPNLFENLEHGPSIKHHPHFGKRRYHSDRNKIRDY</sequence>
<feature type="region of interest" description="Disordered" evidence="1">
    <location>
        <begin position="158"/>
        <end position="181"/>
    </location>
</feature>